<dbReference type="AlphaFoldDB" id="A0A0S7B6A2"/>
<keyword evidence="2" id="KW-1185">Reference proteome</keyword>
<organism evidence="1">
    <name type="scientific">Longilinea arvoryzae</name>
    <dbReference type="NCBI Taxonomy" id="360412"/>
    <lineage>
        <taxon>Bacteria</taxon>
        <taxon>Bacillati</taxon>
        <taxon>Chloroflexota</taxon>
        <taxon>Anaerolineae</taxon>
        <taxon>Anaerolineales</taxon>
        <taxon>Anaerolineaceae</taxon>
        <taxon>Longilinea</taxon>
    </lineage>
</organism>
<accession>A0A0S7B6A2</accession>
<dbReference type="InterPro" id="IPR014845">
    <property type="entry name" value="GYD/TTHA1554"/>
</dbReference>
<proteinExistence type="predicted"/>
<dbReference type="Pfam" id="PF08734">
    <property type="entry name" value="GYD"/>
    <property type="match status" value="1"/>
</dbReference>
<protein>
    <submittedName>
        <fullName evidence="1">Uncharacterized conserved protein</fullName>
    </submittedName>
</protein>
<reference evidence="1" key="1">
    <citation type="submission" date="2015-07" db="EMBL/GenBank/DDBJ databases">
        <title>Draft Genome Sequences of Anaerolinea thermolimosa IMO-1, Bellilinea caldifistulae GOMI-1, Leptolinea tardivitalis YMTK-2, Levilinea saccharolytica KIBI-1,Longilinea arvoryzae KOME-1, Previously Described as Members of the Anaerolineaceae (Chloroflexi).</title>
        <authorList>
            <person name="Sekiguchi Y."/>
            <person name="Ohashi A."/>
            <person name="Matsuura N."/>
            <person name="Tourlousse M.D."/>
        </authorList>
    </citation>
    <scope>NUCLEOTIDE SEQUENCE [LARGE SCALE GENOMIC DNA]</scope>
    <source>
        <strain evidence="1">KOME-1</strain>
    </source>
</reference>
<dbReference type="STRING" id="360412.LARV_00391"/>
<sequence length="106" mass="11434">MKKYLFHGSCTPEGFRGLLAEGGSKRIEAARQALISAGESLEAFYFSSGGEDFYIIVNLPDDVSAMAVTLAGNVSGTFRIQGVALLTPEEMDRAVKMSIDFRPPGR</sequence>
<dbReference type="RefSeq" id="WP_075072064.1">
    <property type="nucleotide sequence ID" value="NZ_DF967972.1"/>
</dbReference>
<name>A0A0S7B6A2_9CHLR</name>
<dbReference type="Proteomes" id="UP000055060">
    <property type="component" value="Unassembled WGS sequence"/>
</dbReference>
<evidence type="ECO:0000313" key="1">
    <source>
        <dbReference type="EMBL" id="GAP12655.1"/>
    </source>
</evidence>
<evidence type="ECO:0000313" key="2">
    <source>
        <dbReference type="Proteomes" id="UP000055060"/>
    </source>
</evidence>
<gene>
    <name evidence="1" type="ORF">LARV_00391</name>
</gene>
<dbReference type="EMBL" id="DF967972">
    <property type="protein sequence ID" value="GAP12655.1"/>
    <property type="molecule type" value="Genomic_DNA"/>
</dbReference>